<dbReference type="Proteomes" id="UP000268014">
    <property type="component" value="Unassembled WGS sequence"/>
</dbReference>
<dbReference type="PROSITE" id="PS51885">
    <property type="entry name" value="NEPRILYSIN"/>
    <property type="match status" value="1"/>
</dbReference>
<feature type="signal peptide" evidence="1">
    <location>
        <begin position="1"/>
        <end position="20"/>
    </location>
</feature>
<protein>
    <submittedName>
        <fullName evidence="5">Peptidase_M13 domain-containing protein</fullName>
    </submittedName>
</protein>
<keyword evidence="1" id="KW-0732">Signal</keyword>
<dbReference type="GO" id="GO:0004222">
    <property type="term" value="F:metalloendopeptidase activity"/>
    <property type="evidence" value="ECO:0007669"/>
    <property type="project" value="InterPro"/>
</dbReference>
<name>A0A0N4W5H9_HAEPC</name>
<accession>A0A0N4W5H9</accession>
<dbReference type="OMA" id="ATAWCGH"/>
<dbReference type="InterPro" id="IPR024079">
    <property type="entry name" value="MetalloPept_cat_dom_sf"/>
</dbReference>
<gene>
    <name evidence="3" type="ORF">HPLM_LOCUS5212</name>
</gene>
<dbReference type="InterPro" id="IPR018497">
    <property type="entry name" value="Peptidase_M13_C"/>
</dbReference>
<evidence type="ECO:0000259" key="2">
    <source>
        <dbReference type="Pfam" id="PF01431"/>
    </source>
</evidence>
<proteinExistence type="predicted"/>
<reference evidence="3 4" key="2">
    <citation type="submission" date="2018-11" db="EMBL/GenBank/DDBJ databases">
        <authorList>
            <consortium name="Pathogen Informatics"/>
        </authorList>
    </citation>
    <scope>NUCLEOTIDE SEQUENCE [LARGE SCALE GENOMIC DNA]</scope>
    <source>
        <strain evidence="3 4">MHpl1</strain>
    </source>
</reference>
<evidence type="ECO:0000313" key="3">
    <source>
        <dbReference type="EMBL" id="VDO25250.1"/>
    </source>
</evidence>
<dbReference type="AlphaFoldDB" id="A0A0N4W5H9"/>
<dbReference type="PANTHER" id="PTHR11733">
    <property type="entry name" value="ZINC METALLOPROTEASE FAMILY M13 NEPRILYSIN-RELATED"/>
    <property type="match status" value="1"/>
</dbReference>
<organism evidence="5">
    <name type="scientific">Haemonchus placei</name>
    <name type="common">Barber's pole worm</name>
    <dbReference type="NCBI Taxonomy" id="6290"/>
    <lineage>
        <taxon>Eukaryota</taxon>
        <taxon>Metazoa</taxon>
        <taxon>Ecdysozoa</taxon>
        <taxon>Nematoda</taxon>
        <taxon>Chromadorea</taxon>
        <taxon>Rhabditida</taxon>
        <taxon>Rhabditina</taxon>
        <taxon>Rhabditomorpha</taxon>
        <taxon>Strongyloidea</taxon>
        <taxon>Trichostrongylidae</taxon>
        <taxon>Haemonchus</taxon>
    </lineage>
</organism>
<dbReference type="STRING" id="6290.A0A0N4W5H9"/>
<dbReference type="EMBL" id="UZAF01016303">
    <property type="protein sequence ID" value="VDO25250.1"/>
    <property type="molecule type" value="Genomic_DNA"/>
</dbReference>
<sequence length="72" mass="8165">MFFIGYALKLLISQIWCGHATKDALVKKILTDQHSPNPYRVNLVLANQPEFAEAFNCAVGTPMNPRERCSVW</sequence>
<feature type="domain" description="Peptidase M13 C-terminal" evidence="2">
    <location>
        <begin position="2"/>
        <end position="71"/>
    </location>
</feature>
<dbReference type="GO" id="GO:0005886">
    <property type="term" value="C:plasma membrane"/>
    <property type="evidence" value="ECO:0007669"/>
    <property type="project" value="TreeGrafter"/>
</dbReference>
<dbReference type="Gene3D" id="3.40.390.10">
    <property type="entry name" value="Collagenase (Catalytic Domain)"/>
    <property type="match status" value="1"/>
</dbReference>
<dbReference type="WBParaSite" id="HPLM_0000522001-mRNA-1">
    <property type="protein sequence ID" value="HPLM_0000522001-mRNA-1"/>
    <property type="gene ID" value="HPLM_0000522001"/>
</dbReference>
<feature type="chain" id="PRO_5043123542" evidence="1">
    <location>
        <begin position="21"/>
        <end position="72"/>
    </location>
</feature>
<dbReference type="InterPro" id="IPR000718">
    <property type="entry name" value="Peptidase_M13"/>
</dbReference>
<dbReference type="SUPFAM" id="SSF55486">
    <property type="entry name" value="Metalloproteases ('zincins'), catalytic domain"/>
    <property type="match status" value="1"/>
</dbReference>
<dbReference type="GO" id="GO:0016485">
    <property type="term" value="P:protein processing"/>
    <property type="evidence" value="ECO:0007669"/>
    <property type="project" value="TreeGrafter"/>
</dbReference>
<evidence type="ECO:0000256" key="1">
    <source>
        <dbReference type="SAM" id="SignalP"/>
    </source>
</evidence>
<evidence type="ECO:0000313" key="5">
    <source>
        <dbReference type="WBParaSite" id="HPLM_0000522001-mRNA-1"/>
    </source>
</evidence>
<dbReference type="PANTHER" id="PTHR11733:SF237">
    <property type="entry name" value="NEPRILYSIN-LIKE 4"/>
    <property type="match status" value="1"/>
</dbReference>
<reference evidence="5" key="1">
    <citation type="submission" date="2017-02" db="UniProtKB">
        <authorList>
            <consortium name="WormBaseParasite"/>
        </authorList>
    </citation>
    <scope>IDENTIFICATION</scope>
</reference>
<dbReference type="Pfam" id="PF01431">
    <property type="entry name" value="Peptidase_M13"/>
    <property type="match status" value="1"/>
</dbReference>
<evidence type="ECO:0000313" key="4">
    <source>
        <dbReference type="Proteomes" id="UP000268014"/>
    </source>
</evidence>
<keyword evidence="4" id="KW-1185">Reference proteome</keyword>
<dbReference type="OrthoDB" id="5873741at2759"/>